<sequence>MPRGRGKRGQHKGQHRHFTNEEQLVADAEKARKNREWREMKGMASDEEEDAEAGKGEGAAKPDDVAEEEESGSESEEESDDDPGKPKGISHLIETQNPNRLASKTTKKVTELAEDDAKPFLTRREREEIQKQQAKAHYQKLHIAGKTDEARADLARLALIRKQREEAQKKRDQEKQQKDSEKKAAENRLLEKKNAAK</sequence>
<accession>A0AAD9NZ67</accession>
<feature type="compositionally biased region" description="Basic and acidic residues" evidence="1">
    <location>
        <begin position="52"/>
        <end position="64"/>
    </location>
</feature>
<dbReference type="EMBL" id="JAODUO010000244">
    <property type="protein sequence ID" value="KAK2185140.1"/>
    <property type="molecule type" value="Genomic_DNA"/>
</dbReference>
<comment type="caution">
    <text evidence="3">The sequence shown here is derived from an EMBL/GenBank/DDBJ whole genome shotgun (WGS) entry which is preliminary data.</text>
</comment>
<proteinExistence type="predicted"/>
<feature type="region of interest" description="Disordered" evidence="1">
    <location>
        <begin position="165"/>
        <end position="197"/>
    </location>
</feature>
<evidence type="ECO:0000313" key="3">
    <source>
        <dbReference type="EMBL" id="KAK2185140.1"/>
    </source>
</evidence>
<feature type="compositionally biased region" description="Basic residues" evidence="1">
    <location>
        <begin position="1"/>
        <end position="17"/>
    </location>
</feature>
<evidence type="ECO:0000259" key="2">
    <source>
        <dbReference type="Pfam" id="PF10252"/>
    </source>
</evidence>
<protein>
    <recommendedName>
        <fullName evidence="2">Casein kinase substrate phosphoprotein PP28 domain-containing protein</fullName>
    </recommendedName>
</protein>
<name>A0AAD9NZ67_RIDPI</name>
<evidence type="ECO:0000313" key="4">
    <source>
        <dbReference type="Proteomes" id="UP001209878"/>
    </source>
</evidence>
<feature type="compositionally biased region" description="Basic and acidic residues" evidence="1">
    <location>
        <begin position="27"/>
        <end position="41"/>
    </location>
</feature>
<dbReference type="AlphaFoldDB" id="A0AAD9NZ67"/>
<feature type="compositionally biased region" description="Basic and acidic residues" evidence="1">
    <location>
        <begin position="108"/>
        <end position="130"/>
    </location>
</feature>
<dbReference type="InterPro" id="IPR019380">
    <property type="entry name" value="Casein_kinase_sb_PP28"/>
</dbReference>
<dbReference type="InterPro" id="IPR039876">
    <property type="entry name" value="HAP28"/>
</dbReference>
<dbReference type="Proteomes" id="UP001209878">
    <property type="component" value="Unassembled WGS sequence"/>
</dbReference>
<feature type="compositionally biased region" description="Polar residues" evidence="1">
    <location>
        <begin position="93"/>
        <end position="104"/>
    </location>
</feature>
<organism evidence="3 4">
    <name type="scientific">Ridgeia piscesae</name>
    <name type="common">Tubeworm</name>
    <dbReference type="NCBI Taxonomy" id="27915"/>
    <lineage>
        <taxon>Eukaryota</taxon>
        <taxon>Metazoa</taxon>
        <taxon>Spiralia</taxon>
        <taxon>Lophotrochozoa</taxon>
        <taxon>Annelida</taxon>
        <taxon>Polychaeta</taxon>
        <taxon>Sedentaria</taxon>
        <taxon>Canalipalpata</taxon>
        <taxon>Sabellida</taxon>
        <taxon>Siboglinidae</taxon>
        <taxon>Ridgeia</taxon>
    </lineage>
</organism>
<feature type="region of interest" description="Disordered" evidence="1">
    <location>
        <begin position="1"/>
        <end position="137"/>
    </location>
</feature>
<feature type="compositionally biased region" description="Acidic residues" evidence="1">
    <location>
        <begin position="65"/>
        <end position="81"/>
    </location>
</feature>
<dbReference type="PANTHER" id="PTHR22055">
    <property type="entry name" value="28 KDA HEAT- AND ACID-STABLE PHOSPHOPROTEIN PDGF-ASSOCIATED PROTEIN"/>
    <property type="match status" value="1"/>
</dbReference>
<reference evidence="3" key="1">
    <citation type="journal article" date="2023" name="Mol. Biol. Evol.">
        <title>Third-Generation Sequencing Reveals the Adaptive Role of the Epigenome in Three Deep-Sea Polychaetes.</title>
        <authorList>
            <person name="Perez M."/>
            <person name="Aroh O."/>
            <person name="Sun Y."/>
            <person name="Lan Y."/>
            <person name="Juniper S.K."/>
            <person name="Young C.R."/>
            <person name="Angers B."/>
            <person name="Qian P.Y."/>
        </authorList>
    </citation>
    <scope>NUCLEOTIDE SEQUENCE</scope>
    <source>
        <strain evidence="3">R07B-5</strain>
    </source>
</reference>
<feature type="domain" description="Casein kinase substrate phosphoprotein PP28" evidence="2">
    <location>
        <begin position="97"/>
        <end position="176"/>
    </location>
</feature>
<dbReference type="Pfam" id="PF10252">
    <property type="entry name" value="PP28"/>
    <property type="match status" value="1"/>
</dbReference>
<gene>
    <name evidence="3" type="ORF">NP493_245g01020</name>
</gene>
<keyword evidence="4" id="KW-1185">Reference proteome</keyword>
<evidence type="ECO:0000256" key="1">
    <source>
        <dbReference type="SAM" id="MobiDB-lite"/>
    </source>
</evidence>